<gene>
    <name evidence="1" type="ORF">I6I88_09495</name>
</gene>
<name>A0A9Q6Z6P1_MYROD</name>
<proteinExistence type="predicted"/>
<dbReference type="InterPro" id="IPR014127">
    <property type="entry name" value="CHP02757"/>
</dbReference>
<dbReference type="AlphaFoldDB" id="A0A9Q6Z6P1"/>
<dbReference type="Proteomes" id="UP000596202">
    <property type="component" value="Chromosome"/>
</dbReference>
<accession>A0A9Q6Z6P1</accession>
<evidence type="ECO:0000313" key="2">
    <source>
        <dbReference type="Proteomes" id="UP000596202"/>
    </source>
</evidence>
<protein>
    <submittedName>
        <fullName evidence="1">DUF2400 family protein</fullName>
    </submittedName>
</protein>
<organism evidence="1 2">
    <name type="scientific">Myroides odoratus</name>
    <name type="common">Flavobacterium odoratum</name>
    <dbReference type="NCBI Taxonomy" id="256"/>
    <lineage>
        <taxon>Bacteria</taxon>
        <taxon>Pseudomonadati</taxon>
        <taxon>Bacteroidota</taxon>
        <taxon>Flavobacteriia</taxon>
        <taxon>Flavobacteriales</taxon>
        <taxon>Flavobacteriaceae</taxon>
        <taxon>Myroides</taxon>
    </lineage>
</organism>
<reference evidence="1 2" key="1">
    <citation type="submission" date="2021-01" db="EMBL/GenBank/DDBJ databases">
        <title>FDA dAtabase for Regulatory Grade micrObial Sequences (FDA-ARGOS): Supporting development and validation of Infectious Disease Dx tests.</title>
        <authorList>
            <person name="Sproer C."/>
            <person name="Gronow S."/>
            <person name="Severitt S."/>
            <person name="Schroder I."/>
            <person name="Tallon L."/>
            <person name="Sadzewicz L."/>
            <person name="Zhao X."/>
            <person name="Boylan J."/>
            <person name="Ott S."/>
            <person name="Bowen H."/>
            <person name="Vavikolanu K."/>
            <person name="Mehta A."/>
            <person name="Aluvathingal J."/>
            <person name="Nadendla S."/>
            <person name="Lowell S."/>
            <person name="Myers T."/>
            <person name="Yan Y."/>
            <person name="Sichtig H."/>
        </authorList>
    </citation>
    <scope>NUCLEOTIDE SEQUENCE [LARGE SCALE GENOMIC DNA]</scope>
    <source>
        <strain evidence="1 2">FDAARGOS_1131</strain>
    </source>
</reference>
<dbReference type="EMBL" id="CP068108">
    <property type="protein sequence ID" value="QQT98467.1"/>
    <property type="molecule type" value="Genomic_DNA"/>
</dbReference>
<evidence type="ECO:0000313" key="1">
    <source>
        <dbReference type="EMBL" id="QQT98467.1"/>
    </source>
</evidence>
<dbReference type="RefSeq" id="WP_081474108.1">
    <property type="nucleotide sequence ID" value="NZ_CP139975.1"/>
</dbReference>
<sequence length="33" mass="3993">MYLHWMVRQDNAGVDFGIWKGVSPNKLNYYYLL</sequence>
<dbReference type="Pfam" id="PF09674">
    <property type="entry name" value="DUF2400"/>
    <property type="match status" value="1"/>
</dbReference>